<evidence type="ECO:0000256" key="6">
    <source>
        <dbReference type="ARBA" id="ARBA00023134"/>
    </source>
</evidence>
<feature type="binding site" evidence="8">
    <location>
        <begin position="9"/>
        <end position="11"/>
    </location>
    <ligand>
        <name>GTP</name>
        <dbReference type="ChEBI" id="CHEBI:37565"/>
    </ligand>
</feature>
<feature type="binding site" evidence="8">
    <location>
        <position position="21"/>
    </location>
    <ligand>
        <name>GTP</name>
        <dbReference type="ChEBI" id="CHEBI:37565"/>
    </ligand>
</feature>
<dbReference type="GO" id="GO:0061603">
    <property type="term" value="F:molybdenum cofactor guanylyltransferase activity"/>
    <property type="evidence" value="ECO:0007669"/>
    <property type="project" value="UniProtKB-EC"/>
</dbReference>
<feature type="binding site" evidence="8">
    <location>
        <position position="95"/>
    </location>
    <ligand>
        <name>GTP</name>
        <dbReference type="ChEBI" id="CHEBI:37565"/>
    </ligand>
</feature>
<comment type="domain">
    <text evidence="8">The N-terminal domain determines nucleotide recognition and specific binding, while the C-terminal domain determines the specific binding to the target protein.</text>
</comment>
<dbReference type="HAMAP" id="MF_00316">
    <property type="entry name" value="MobA"/>
    <property type="match status" value="1"/>
</dbReference>
<keyword evidence="4 8" id="KW-0547">Nucleotide-binding</keyword>
<dbReference type="EMBL" id="CP015518">
    <property type="protein sequence ID" value="APG25978.1"/>
    <property type="molecule type" value="Genomic_DNA"/>
</dbReference>
<dbReference type="GO" id="GO:0046872">
    <property type="term" value="F:metal ion binding"/>
    <property type="evidence" value="ECO:0007669"/>
    <property type="project" value="UniProtKB-KW"/>
</dbReference>
<evidence type="ECO:0000256" key="3">
    <source>
        <dbReference type="ARBA" id="ARBA00022723"/>
    </source>
</evidence>
<gene>
    <name evidence="8" type="primary">mobA</name>
    <name evidence="10" type="ORF">A7E75_13905</name>
</gene>
<proteinExistence type="inferred from homology"/>
<dbReference type="PANTHER" id="PTHR19136:SF81">
    <property type="entry name" value="MOLYBDENUM COFACTOR GUANYLYLTRANSFERASE"/>
    <property type="match status" value="1"/>
</dbReference>
<keyword evidence="5 8" id="KW-0460">Magnesium</keyword>
<dbReference type="AlphaFoldDB" id="A0A1L3GJY8"/>
<dbReference type="GO" id="GO:0005525">
    <property type="term" value="F:GTP binding"/>
    <property type="evidence" value="ECO:0007669"/>
    <property type="project" value="UniProtKB-UniRule"/>
</dbReference>
<feature type="binding site" evidence="8">
    <location>
        <position position="95"/>
    </location>
    <ligand>
        <name>Mg(2+)</name>
        <dbReference type="ChEBI" id="CHEBI:18420"/>
    </ligand>
</feature>
<dbReference type="PANTHER" id="PTHR19136">
    <property type="entry name" value="MOLYBDENUM COFACTOR GUANYLYLTRANSFERASE"/>
    <property type="match status" value="1"/>
</dbReference>
<organism evidence="10 11">
    <name type="scientific">Syntrophotalea acetylenica</name>
    <name type="common">Pelobacter acetylenicus</name>
    <dbReference type="NCBI Taxonomy" id="29542"/>
    <lineage>
        <taxon>Bacteria</taxon>
        <taxon>Pseudomonadati</taxon>
        <taxon>Thermodesulfobacteriota</taxon>
        <taxon>Desulfuromonadia</taxon>
        <taxon>Desulfuromonadales</taxon>
        <taxon>Syntrophotaleaceae</taxon>
        <taxon>Syntrophotalea</taxon>
    </lineage>
</organism>
<evidence type="ECO:0000256" key="2">
    <source>
        <dbReference type="ARBA" id="ARBA00022679"/>
    </source>
</evidence>
<dbReference type="InterPro" id="IPR013482">
    <property type="entry name" value="Molybde_CF_guanTrfase"/>
</dbReference>
<keyword evidence="6 8" id="KW-0342">GTP-binding</keyword>
<keyword evidence="3 8" id="KW-0479">Metal-binding</keyword>
<evidence type="ECO:0000259" key="9">
    <source>
        <dbReference type="Pfam" id="PF12804"/>
    </source>
</evidence>
<dbReference type="InterPro" id="IPR025877">
    <property type="entry name" value="MobA-like_NTP_Trfase"/>
</dbReference>
<dbReference type="Proteomes" id="UP000182264">
    <property type="component" value="Chromosome"/>
</dbReference>
<name>A0A1L3GJY8_SYNAC</name>
<comment type="cofactor">
    <cofactor evidence="8">
        <name>Mg(2+)</name>
        <dbReference type="ChEBI" id="CHEBI:18420"/>
    </cofactor>
</comment>
<dbReference type="GO" id="GO:0005737">
    <property type="term" value="C:cytoplasm"/>
    <property type="evidence" value="ECO:0007669"/>
    <property type="project" value="UniProtKB-SubCell"/>
</dbReference>
<dbReference type="STRING" id="29542.A6070_07930"/>
<evidence type="ECO:0000313" key="10">
    <source>
        <dbReference type="EMBL" id="APG25978.1"/>
    </source>
</evidence>
<dbReference type="SUPFAM" id="SSF53448">
    <property type="entry name" value="Nucleotide-diphospho-sugar transferases"/>
    <property type="match status" value="1"/>
</dbReference>
<dbReference type="InterPro" id="IPR029044">
    <property type="entry name" value="Nucleotide-diphossugar_trans"/>
</dbReference>
<dbReference type="KEGG" id="pace:A6070_07930"/>
<evidence type="ECO:0000256" key="1">
    <source>
        <dbReference type="ARBA" id="ARBA00022490"/>
    </source>
</evidence>
<dbReference type="GO" id="GO:0006777">
    <property type="term" value="P:Mo-molybdopterin cofactor biosynthetic process"/>
    <property type="evidence" value="ECO:0007669"/>
    <property type="project" value="UniProtKB-KW"/>
</dbReference>
<comment type="subcellular location">
    <subcellularLocation>
        <location evidence="8">Cytoplasm</location>
    </subcellularLocation>
</comment>
<dbReference type="Gene3D" id="3.90.550.10">
    <property type="entry name" value="Spore Coat Polysaccharide Biosynthesis Protein SpsA, Chain A"/>
    <property type="match status" value="1"/>
</dbReference>
<comment type="caution">
    <text evidence="8">Lacks conserved residue(s) required for the propagation of feature annotation.</text>
</comment>
<keyword evidence="10" id="KW-0548">Nucleotidyltransferase</keyword>
<dbReference type="OrthoDB" id="9788394at2"/>
<accession>A0A1L3GJY8</accession>
<keyword evidence="7 8" id="KW-0501">Molybdenum cofactor biosynthesis</keyword>
<dbReference type="Pfam" id="PF12804">
    <property type="entry name" value="NTP_transf_3"/>
    <property type="match status" value="1"/>
</dbReference>
<comment type="similarity">
    <text evidence="8">Belongs to the MobA family.</text>
</comment>
<dbReference type="RefSeq" id="WP_072287819.1">
    <property type="nucleotide sequence ID" value="NZ_CP015455.1"/>
</dbReference>
<dbReference type="CDD" id="cd02503">
    <property type="entry name" value="MobA"/>
    <property type="match status" value="1"/>
</dbReference>
<comment type="function">
    <text evidence="8">Transfers a GMP moiety from GTP to Mo-molybdopterin (Mo-MPT) cofactor (Moco or molybdenum cofactor) to form Mo-molybdopterin guanine dinucleotide (Mo-MGD) cofactor.</text>
</comment>
<protein>
    <recommendedName>
        <fullName evidence="8">Probable molybdenum cofactor guanylyltransferase</fullName>
        <shortName evidence="8">MoCo guanylyltransferase</shortName>
        <ecNumber evidence="8">2.7.7.77</ecNumber>
    </recommendedName>
    <alternativeName>
        <fullName evidence="8">GTP:molybdopterin guanylyltransferase</fullName>
    </alternativeName>
    <alternativeName>
        <fullName evidence="8">Mo-MPT guanylyltransferase</fullName>
    </alternativeName>
    <alternativeName>
        <fullName evidence="8">Molybdopterin guanylyltransferase</fullName>
    </alternativeName>
    <alternativeName>
        <fullName evidence="8">Molybdopterin-guanine dinucleotide synthase</fullName>
        <shortName evidence="8">MGD synthase</shortName>
    </alternativeName>
</protein>
<evidence type="ECO:0000256" key="7">
    <source>
        <dbReference type="ARBA" id="ARBA00023150"/>
    </source>
</evidence>
<comment type="catalytic activity">
    <reaction evidence="8">
        <text>Mo-molybdopterin + GTP + H(+) = Mo-molybdopterin guanine dinucleotide + diphosphate</text>
        <dbReference type="Rhea" id="RHEA:34243"/>
        <dbReference type="ChEBI" id="CHEBI:15378"/>
        <dbReference type="ChEBI" id="CHEBI:33019"/>
        <dbReference type="ChEBI" id="CHEBI:37565"/>
        <dbReference type="ChEBI" id="CHEBI:71302"/>
        <dbReference type="ChEBI" id="CHEBI:71310"/>
        <dbReference type="EC" id="2.7.7.77"/>
    </reaction>
</comment>
<evidence type="ECO:0000256" key="4">
    <source>
        <dbReference type="ARBA" id="ARBA00022741"/>
    </source>
</evidence>
<keyword evidence="11" id="KW-1185">Reference proteome</keyword>
<evidence type="ECO:0000256" key="5">
    <source>
        <dbReference type="ARBA" id="ARBA00022842"/>
    </source>
</evidence>
<feature type="domain" description="MobA-like NTP transferase" evidence="9">
    <location>
        <begin position="6"/>
        <end position="154"/>
    </location>
</feature>
<evidence type="ECO:0000256" key="8">
    <source>
        <dbReference type="HAMAP-Rule" id="MF_00316"/>
    </source>
</evidence>
<dbReference type="EC" id="2.7.7.77" evidence="8"/>
<evidence type="ECO:0000313" key="11">
    <source>
        <dbReference type="Proteomes" id="UP000182264"/>
    </source>
</evidence>
<reference evidence="10 11" key="1">
    <citation type="journal article" date="2017" name="Genome Announc.">
        <title>Complete Genome Sequences of Two Acetylene-Fermenting Pelobacter acetylenicus Strains.</title>
        <authorList>
            <person name="Sutton J.M."/>
            <person name="Baesman S.M."/>
            <person name="Fierst J.L."/>
            <person name="Poret-Peterson A.T."/>
            <person name="Oremland R.S."/>
            <person name="Dunlap D.S."/>
            <person name="Akob D.M."/>
        </authorList>
    </citation>
    <scope>NUCLEOTIDE SEQUENCE [LARGE SCALE GENOMIC DNA]</scope>
    <source>
        <strain evidence="10 11">DSM 3247</strain>
    </source>
</reference>
<keyword evidence="1 8" id="KW-0963">Cytoplasm</keyword>
<sequence length="212" mass="24308">MKFGSAVILAGGKSRRMGFDKQFLQIKDHYLLCWHGEQLATMFDQIIVVSNTPELYRGTPFVVVSDELRHQGPLGGIHIGLKTALSQNVYFLACDMPNINLDYIRRMQQCVSQSHAPACVTRYGDWIEPFNAFYSRVLISAIEAYLATGRHSLFDFLETCETFYIPEAEARQYSPDWKMFLNLNTREDFEKWRSLSLAHGFDNAACGKSCRR</sequence>
<keyword evidence="2 8" id="KW-0808">Transferase</keyword>
<feature type="binding site" evidence="8">
    <location>
        <position position="66"/>
    </location>
    <ligand>
        <name>GTP</name>
        <dbReference type="ChEBI" id="CHEBI:37565"/>
    </ligand>
</feature>